<evidence type="ECO:0000313" key="12">
    <source>
        <dbReference type="EMBL" id="RMX01727.1"/>
    </source>
</evidence>
<dbReference type="GO" id="GO:0170057">
    <property type="term" value="F:RNA ligase (GTP) activity"/>
    <property type="evidence" value="ECO:0007669"/>
    <property type="project" value="UniProtKB-EC"/>
</dbReference>
<dbReference type="Gene3D" id="3.90.1860.10">
    <property type="entry name" value="tRNA-splicing ligase RtcB"/>
    <property type="match status" value="1"/>
</dbReference>
<evidence type="ECO:0000256" key="2">
    <source>
        <dbReference type="ARBA" id="ARBA00022723"/>
    </source>
</evidence>
<dbReference type="EMBL" id="RDQL01000003">
    <property type="protein sequence ID" value="RMX01727.1"/>
    <property type="molecule type" value="Genomic_DNA"/>
</dbReference>
<keyword evidence="3 9" id="KW-0547">Nucleotide-binding</keyword>
<dbReference type="EC" id="6.5.1.-" evidence="11"/>
<comment type="caution">
    <text evidence="12">The sequence shown here is derived from an EMBL/GenBank/DDBJ whole genome shotgun (WGS) entry which is preliminary data.</text>
</comment>
<evidence type="ECO:0000256" key="1">
    <source>
        <dbReference type="ARBA" id="ARBA00022598"/>
    </source>
</evidence>
<dbReference type="GO" id="GO:0042245">
    <property type="term" value="P:RNA repair"/>
    <property type="evidence" value="ECO:0007669"/>
    <property type="project" value="UniProtKB-KW"/>
</dbReference>
<feature type="binding site" evidence="9">
    <location>
        <position position="302"/>
    </location>
    <ligand>
        <name>GMP</name>
        <dbReference type="ChEBI" id="CHEBI:58115"/>
    </ligand>
</feature>
<dbReference type="PANTHER" id="PTHR11118:SF1">
    <property type="entry name" value="RNA-SPLICING LIGASE RTCB HOMOLOG"/>
    <property type="match status" value="1"/>
</dbReference>
<reference evidence="12 13" key="1">
    <citation type="submission" date="2018-10" db="EMBL/GenBank/DDBJ databases">
        <title>Comamonadaceae CDC group NO-1 genome sequencing and assembly.</title>
        <authorList>
            <person name="Bernier A.-M."/>
            <person name="Bernard K."/>
        </authorList>
    </citation>
    <scope>NUCLEOTIDE SEQUENCE [LARGE SCALE GENOMIC DNA]</scope>
    <source>
        <strain evidence="12 13">NML161473</strain>
    </source>
</reference>
<sequence>MGNSLQANLRDKVRVFANQQVWLEANAVAQLHTTAQLPHMHAAVGLPDLHAGRGYPIGAAFFSIGHFYPALVGGDIGCGMALWRTDLKAHKTSPAKLEKRLGSQEGPLPEALLHEAQAQASWRAVQALADAGALPSTTAMLEGSLGTIGGGNHFAELLACDRLYPDPANGDEGSADGAPALALDPRGVYLLVHSGSRGLGGAILREHVQAHGHAGLRAGSAAAQDYLRQHDAALAYAQLNRACIAQRFLRALRAEGELLLDVSHNHVHAACIDGLPGYLHRKGATPADAGPVVIPGSRGDYSYVVQPVAGRHEALDSLAHGAGRKWARSDCAGRLARFHADDLRKTRLGSAVVCSDKELLFEEAPQAYKEVDAVVASLVEAGLIRLLARLRPLLTYKKGAAPCC</sequence>
<dbReference type="InterPro" id="IPR036025">
    <property type="entry name" value="RtcB-like_sf"/>
</dbReference>
<dbReference type="NCBIfam" id="NF007153">
    <property type="entry name" value="PRK09588.1"/>
    <property type="match status" value="1"/>
</dbReference>
<dbReference type="AlphaFoldDB" id="A0A3M6QFB6"/>
<dbReference type="SUPFAM" id="SSF103365">
    <property type="entry name" value="Hypothetical protein PH1602"/>
    <property type="match status" value="1"/>
</dbReference>
<evidence type="ECO:0000313" key="13">
    <source>
        <dbReference type="Proteomes" id="UP000267035"/>
    </source>
</evidence>
<dbReference type="InterPro" id="IPR017510">
    <property type="entry name" value="RtcB2"/>
</dbReference>
<gene>
    <name evidence="11" type="primary">rtcB</name>
    <name evidence="12" type="ORF">EBQ25_03480</name>
</gene>
<evidence type="ECO:0000256" key="8">
    <source>
        <dbReference type="PIRSR" id="PIRSR601233-1"/>
    </source>
</evidence>
<dbReference type="GO" id="GO:0006396">
    <property type="term" value="P:RNA processing"/>
    <property type="evidence" value="ECO:0007669"/>
    <property type="project" value="InterPro"/>
</dbReference>
<comment type="subunit">
    <text evidence="11">Monomer.</text>
</comment>
<feature type="binding site" evidence="9">
    <location>
        <begin position="264"/>
        <end position="265"/>
    </location>
    <ligand>
        <name>GMP</name>
        <dbReference type="ChEBI" id="CHEBI:58115"/>
    </ligand>
</feature>
<comment type="cofactor">
    <cofactor evidence="10 11">
        <name>Mn(2+)</name>
        <dbReference type="ChEBI" id="CHEBI:29035"/>
    </cofactor>
    <text evidence="10 11">Binds 2 manganese ions per subunit.</text>
</comment>
<dbReference type="NCBIfam" id="TIGR03073">
    <property type="entry name" value="release_rtcB"/>
    <property type="match status" value="1"/>
</dbReference>
<dbReference type="GO" id="GO:0003972">
    <property type="term" value="F:RNA ligase (ATP) activity"/>
    <property type="evidence" value="ECO:0007669"/>
    <property type="project" value="TreeGrafter"/>
</dbReference>
<keyword evidence="4" id="KW-0692">RNA repair</keyword>
<evidence type="ECO:0000256" key="6">
    <source>
        <dbReference type="ARBA" id="ARBA00023211"/>
    </source>
</evidence>
<dbReference type="InterPro" id="IPR001233">
    <property type="entry name" value="RtcB"/>
</dbReference>
<evidence type="ECO:0000256" key="4">
    <source>
        <dbReference type="ARBA" id="ARBA00022800"/>
    </source>
</evidence>
<keyword evidence="2 10" id="KW-0479">Metal-binding</keyword>
<keyword evidence="13" id="KW-1185">Reference proteome</keyword>
<feature type="binding site" evidence="10">
    <location>
        <position position="264"/>
    </location>
    <ligand>
        <name>Mn(2+)</name>
        <dbReference type="ChEBI" id="CHEBI:29035"/>
        <label>2</label>
    </ligand>
</feature>
<comment type="similarity">
    <text evidence="11">Belongs to the RtcB family.</text>
</comment>
<keyword evidence="5 9" id="KW-0342">GTP-binding</keyword>
<keyword evidence="6 10" id="KW-0464">Manganese</keyword>
<evidence type="ECO:0000256" key="3">
    <source>
        <dbReference type="ARBA" id="ARBA00022741"/>
    </source>
</evidence>
<dbReference type="PANTHER" id="PTHR11118">
    <property type="entry name" value="RNA-SPLICING LIGASE RTCB HOMOLOG"/>
    <property type="match status" value="1"/>
</dbReference>
<evidence type="ECO:0000256" key="9">
    <source>
        <dbReference type="PIRSR" id="PIRSR601233-2"/>
    </source>
</evidence>
<dbReference type="GO" id="GO:0046872">
    <property type="term" value="F:metal ion binding"/>
    <property type="evidence" value="ECO:0007669"/>
    <property type="project" value="UniProtKB-UniRule"/>
</dbReference>
<feature type="binding site" evidence="10">
    <location>
        <position position="75"/>
    </location>
    <ligand>
        <name>Mn(2+)</name>
        <dbReference type="ChEBI" id="CHEBI:29035"/>
        <label>1</label>
    </ligand>
</feature>
<feature type="active site" description="GMP-histidine intermediate" evidence="8">
    <location>
        <position position="320"/>
    </location>
</feature>
<evidence type="ECO:0000256" key="5">
    <source>
        <dbReference type="ARBA" id="ARBA00023134"/>
    </source>
</evidence>
<name>A0A3M6QFB6_9BURK</name>
<feature type="binding site" evidence="9">
    <location>
        <begin position="152"/>
        <end position="156"/>
    </location>
    <ligand>
        <name>GMP</name>
        <dbReference type="ChEBI" id="CHEBI:58115"/>
    </ligand>
</feature>
<keyword evidence="1 11" id="KW-0436">Ligase</keyword>
<protein>
    <recommendedName>
        <fullName evidence="11">tRNA-splicing ligase RtcB</fullName>
        <ecNumber evidence="11">6.5.1.-</ecNumber>
    </recommendedName>
</protein>
<dbReference type="Pfam" id="PF01139">
    <property type="entry name" value="RtcB"/>
    <property type="match status" value="1"/>
</dbReference>
<proteinExistence type="inferred from homology"/>
<dbReference type="GO" id="GO:0005525">
    <property type="term" value="F:GTP binding"/>
    <property type="evidence" value="ECO:0007669"/>
    <property type="project" value="UniProtKB-KW"/>
</dbReference>
<feature type="binding site" evidence="10">
    <location>
        <position position="193"/>
    </location>
    <ligand>
        <name>Mn(2+)</name>
        <dbReference type="ChEBI" id="CHEBI:29035"/>
        <label>2</label>
    </ligand>
</feature>
<comment type="catalytic activity">
    <reaction evidence="7">
        <text>a 3'-end 3'-phospho-ribonucleotide-RNA + a 5'-end dephospho-ribonucleoside-RNA + GTP = a ribonucleotidyl-ribonucleotide-RNA + GMP + diphosphate</text>
        <dbReference type="Rhea" id="RHEA:68076"/>
        <dbReference type="Rhea" id="RHEA-COMP:10463"/>
        <dbReference type="Rhea" id="RHEA-COMP:13936"/>
        <dbReference type="Rhea" id="RHEA-COMP:17355"/>
        <dbReference type="ChEBI" id="CHEBI:33019"/>
        <dbReference type="ChEBI" id="CHEBI:37565"/>
        <dbReference type="ChEBI" id="CHEBI:58115"/>
        <dbReference type="ChEBI" id="CHEBI:83062"/>
        <dbReference type="ChEBI" id="CHEBI:138284"/>
        <dbReference type="ChEBI" id="CHEBI:173118"/>
        <dbReference type="EC" id="6.5.1.8"/>
    </reaction>
</comment>
<feature type="binding site" evidence="9">
    <location>
        <begin position="320"/>
        <end position="323"/>
    </location>
    <ligand>
        <name>GMP</name>
        <dbReference type="ChEBI" id="CHEBI:58115"/>
    </ligand>
</feature>
<organism evidence="12 13">
    <name type="scientific">Allofranklinella schreckenbergeri</name>
    <dbReference type="NCBI Taxonomy" id="1076744"/>
    <lineage>
        <taxon>Bacteria</taxon>
        <taxon>Pseudomonadati</taxon>
        <taxon>Pseudomonadota</taxon>
        <taxon>Betaproteobacteria</taxon>
        <taxon>Burkholderiales</taxon>
        <taxon>Comamonadaceae</taxon>
        <taxon>Allofranklinella</taxon>
    </lineage>
</organism>
<evidence type="ECO:0000256" key="11">
    <source>
        <dbReference type="RuleBase" id="RU371113"/>
    </source>
</evidence>
<evidence type="ECO:0000256" key="7">
    <source>
        <dbReference type="ARBA" id="ARBA00047746"/>
    </source>
</evidence>
<feature type="binding site" evidence="10">
    <location>
        <position position="153"/>
    </location>
    <ligand>
        <name>Mn(2+)</name>
        <dbReference type="ChEBI" id="CHEBI:29035"/>
        <label>1</label>
    </ligand>
</feature>
<dbReference type="Proteomes" id="UP000267035">
    <property type="component" value="Unassembled WGS sequence"/>
</dbReference>
<accession>A0A3M6QFB6</accession>
<dbReference type="RefSeq" id="WP_122253549.1">
    <property type="nucleotide sequence ID" value="NZ_RDQL01000003.1"/>
</dbReference>
<evidence type="ECO:0000256" key="10">
    <source>
        <dbReference type="PIRSR" id="PIRSR601233-3"/>
    </source>
</evidence>